<dbReference type="Pfam" id="PF00534">
    <property type="entry name" value="Glycos_transf_1"/>
    <property type="match status" value="1"/>
</dbReference>
<evidence type="ECO:0000256" key="7">
    <source>
        <dbReference type="ARBA" id="ARBA00022640"/>
    </source>
</evidence>
<gene>
    <name evidence="15" type="ORF">TSPGSL018_321</name>
</gene>
<keyword evidence="8" id="KW-0328">Glycosyltransferase</keyword>
<feature type="region of interest" description="Disordered" evidence="12">
    <location>
        <begin position="1"/>
        <end position="22"/>
    </location>
</feature>
<evidence type="ECO:0000256" key="12">
    <source>
        <dbReference type="SAM" id="MobiDB-lite"/>
    </source>
</evidence>
<evidence type="ECO:0000313" key="15">
    <source>
        <dbReference type="EMBL" id="JAC72178.1"/>
    </source>
</evidence>
<comment type="catalytic activity">
    <reaction evidence="1">
        <text>[(1-&gt;4)-alpha-D-glucosyl](n) + ADP-alpha-D-glucose = [(1-&gt;4)-alpha-D-glucosyl](n+1) + ADP + H(+)</text>
        <dbReference type="Rhea" id="RHEA:18189"/>
        <dbReference type="Rhea" id="RHEA-COMP:9584"/>
        <dbReference type="Rhea" id="RHEA-COMP:9587"/>
        <dbReference type="ChEBI" id="CHEBI:15378"/>
        <dbReference type="ChEBI" id="CHEBI:15444"/>
        <dbReference type="ChEBI" id="CHEBI:57498"/>
        <dbReference type="ChEBI" id="CHEBI:456216"/>
        <dbReference type="EC" id="2.4.1.21"/>
    </reaction>
</comment>
<dbReference type="PANTHER" id="PTHR46083:SF5">
    <property type="entry name" value="STARCH SYNTHASE 3, CHLOROPLASTIC_AMYLOPLASTIC"/>
    <property type="match status" value="1"/>
</dbReference>
<dbReference type="GO" id="GO:0009507">
    <property type="term" value="C:chloroplast"/>
    <property type="evidence" value="ECO:0007669"/>
    <property type="project" value="UniProtKB-SubCell"/>
</dbReference>
<dbReference type="AlphaFoldDB" id="A0A061RJM6"/>
<evidence type="ECO:0000256" key="9">
    <source>
        <dbReference type="ARBA" id="ARBA00022679"/>
    </source>
</evidence>
<sequence length="520" mass="56864">MADRTYGPGAPGTGTSTGSAGCPSRCCRRLPAFSSQSESSRFRRMRSSWISSSVTPAICKADSATTTVASTTMCRSKAGPVSSVLSRLSIPIAKVGGMGDVVTALGRAVQEEGHDVTVILPKYDVINYSLVKDLRQDQSFHWGGCNVRVWRAVVEELKVVFLEPENGFFWVGCIYGRNDDAARFGFFNSIASEFIARSGIDPDIVHCHDWQTAPGCFSGGMGKKVFTIHNLNYGADLIGQAMAACNVATTVSPTYAGEISGHNAVAPNIGKLYGIINGIDADMWDPSQDRFLPVPYTAEDAMDGKAEARRELRNRFGLSHTDVPVVAVVSRLTPQKGIHLIKHAAWRALERGAQFVLLGSAPDPRVQSDFNALSNDLARQYPDRARLWFGFDEPLSHLMYAGADMMLVPSMFEPCGLTQLIAMGYGTIPVVRRTGGLNDSVFDLDHDQERAAAAGMEPNGFSFEGTDSAGIDYALNRALTMWYSDKEAWKNLVQTVMNQDWSWNLPALDYLEIYYNAMKD</sequence>
<dbReference type="FunFam" id="3.40.50.2000:FF:000165">
    <property type="entry name" value="Starch synthase, chloroplastic/amyloplastic"/>
    <property type="match status" value="1"/>
</dbReference>
<dbReference type="CDD" id="cd03791">
    <property type="entry name" value="GT5_Glycogen_synthase_DULL1-like"/>
    <property type="match status" value="1"/>
</dbReference>
<dbReference type="EMBL" id="GBEZ01013847">
    <property type="protein sequence ID" value="JAC72178.1"/>
    <property type="molecule type" value="Transcribed_RNA"/>
</dbReference>
<keyword evidence="11" id="KW-0809">Transit peptide</keyword>
<feature type="domain" description="Glycosyl transferase family 1" evidence="13">
    <location>
        <begin position="320"/>
        <end position="478"/>
    </location>
</feature>
<comment type="subcellular location">
    <subcellularLocation>
        <location evidence="2">Plastid</location>
        <location evidence="2">Chloroplast</location>
    </subcellularLocation>
</comment>
<keyword evidence="10" id="KW-0750">Starch biosynthesis</keyword>
<dbReference type="SUPFAM" id="SSF53756">
    <property type="entry name" value="UDP-Glycosyltransferase/glycogen phosphorylase"/>
    <property type="match status" value="1"/>
</dbReference>
<feature type="domain" description="Starch synthase catalytic" evidence="14">
    <location>
        <begin position="91"/>
        <end position="234"/>
    </location>
</feature>
<accession>A0A061RJM6</accession>
<dbReference type="UniPathway" id="UPA00152"/>
<dbReference type="PROSITE" id="PS51257">
    <property type="entry name" value="PROKAR_LIPOPROTEIN"/>
    <property type="match status" value="1"/>
</dbReference>
<dbReference type="PANTHER" id="PTHR46083">
    <property type="match status" value="1"/>
</dbReference>
<dbReference type="InterPro" id="IPR011835">
    <property type="entry name" value="GS/SS"/>
</dbReference>
<dbReference type="EC" id="2.4.1.21" evidence="5"/>
<evidence type="ECO:0000256" key="10">
    <source>
        <dbReference type="ARBA" id="ARBA00022922"/>
    </source>
</evidence>
<keyword evidence="9" id="KW-0808">Transferase</keyword>
<protein>
    <recommendedName>
        <fullName evidence="5">starch synthase</fullName>
        <ecNumber evidence="5">2.4.1.21</ecNumber>
    </recommendedName>
</protein>
<reference evidence="15" key="1">
    <citation type="submission" date="2014-05" db="EMBL/GenBank/DDBJ databases">
        <title>The transcriptome of the halophilic microalga Tetraselmis sp. GSL018 isolated from the Great Salt Lake, Utah.</title>
        <authorList>
            <person name="Jinkerson R.E."/>
            <person name="D'Adamo S."/>
            <person name="Posewitz M.C."/>
        </authorList>
    </citation>
    <scope>NUCLEOTIDE SEQUENCE</scope>
    <source>
        <strain evidence="15">GSL018</strain>
    </source>
</reference>
<dbReference type="GO" id="GO:0009011">
    <property type="term" value="F:alpha-1,4-glucan glucosyltransferase (ADP-glucose donor) activity"/>
    <property type="evidence" value="ECO:0007669"/>
    <property type="project" value="UniProtKB-EC"/>
</dbReference>
<evidence type="ECO:0000256" key="2">
    <source>
        <dbReference type="ARBA" id="ARBA00004229"/>
    </source>
</evidence>
<keyword evidence="6" id="KW-0150">Chloroplast</keyword>
<evidence type="ECO:0000256" key="1">
    <source>
        <dbReference type="ARBA" id="ARBA00001478"/>
    </source>
</evidence>
<evidence type="ECO:0000259" key="14">
    <source>
        <dbReference type="Pfam" id="PF08323"/>
    </source>
</evidence>
<dbReference type="GO" id="GO:0004373">
    <property type="term" value="F:alpha-1,4-glucan glucosyltransferase (UDP-glucose donor) activity"/>
    <property type="evidence" value="ECO:0007669"/>
    <property type="project" value="InterPro"/>
</dbReference>
<evidence type="ECO:0000256" key="3">
    <source>
        <dbReference type="ARBA" id="ARBA00004727"/>
    </source>
</evidence>
<evidence type="ECO:0000256" key="6">
    <source>
        <dbReference type="ARBA" id="ARBA00022528"/>
    </source>
</evidence>
<proteinExistence type="inferred from homology"/>
<dbReference type="GO" id="GO:0019252">
    <property type="term" value="P:starch biosynthetic process"/>
    <property type="evidence" value="ECO:0007669"/>
    <property type="project" value="UniProtKB-UniPathway"/>
</dbReference>
<dbReference type="GO" id="GO:1901137">
    <property type="term" value="P:carbohydrate derivative biosynthetic process"/>
    <property type="evidence" value="ECO:0007669"/>
    <property type="project" value="UniProtKB-ARBA"/>
</dbReference>
<dbReference type="Gene3D" id="3.40.50.2000">
    <property type="entry name" value="Glycogen Phosphorylase B"/>
    <property type="match status" value="2"/>
</dbReference>
<name>A0A061RJM6_9CHLO</name>
<dbReference type="InterPro" id="IPR013534">
    <property type="entry name" value="Starch_synth_cat_dom"/>
</dbReference>
<organism evidence="15">
    <name type="scientific">Tetraselmis sp. GSL018</name>
    <dbReference type="NCBI Taxonomy" id="582737"/>
    <lineage>
        <taxon>Eukaryota</taxon>
        <taxon>Viridiplantae</taxon>
        <taxon>Chlorophyta</taxon>
        <taxon>core chlorophytes</taxon>
        <taxon>Chlorodendrophyceae</taxon>
        <taxon>Chlorodendrales</taxon>
        <taxon>Chlorodendraceae</taxon>
        <taxon>Tetraselmis</taxon>
    </lineage>
</organism>
<evidence type="ECO:0000256" key="4">
    <source>
        <dbReference type="ARBA" id="ARBA00010281"/>
    </source>
</evidence>
<comment type="pathway">
    <text evidence="3">Glycan biosynthesis; starch biosynthesis.</text>
</comment>
<comment type="similarity">
    <text evidence="4">Belongs to the glycosyltransferase 1 family. Bacterial/plant glycogen synthase subfamily.</text>
</comment>
<evidence type="ECO:0000259" key="13">
    <source>
        <dbReference type="Pfam" id="PF00534"/>
    </source>
</evidence>
<dbReference type="Pfam" id="PF08323">
    <property type="entry name" value="Glyco_transf_5"/>
    <property type="match status" value="1"/>
</dbReference>
<evidence type="ECO:0000256" key="5">
    <source>
        <dbReference type="ARBA" id="ARBA00012588"/>
    </source>
</evidence>
<evidence type="ECO:0000256" key="8">
    <source>
        <dbReference type="ARBA" id="ARBA00022676"/>
    </source>
</evidence>
<evidence type="ECO:0000256" key="11">
    <source>
        <dbReference type="ARBA" id="ARBA00022946"/>
    </source>
</evidence>
<dbReference type="HAMAP" id="MF_00484">
    <property type="entry name" value="Glycogen_synth"/>
    <property type="match status" value="1"/>
</dbReference>
<keyword evidence="7" id="KW-0934">Plastid</keyword>
<dbReference type="InterPro" id="IPR001296">
    <property type="entry name" value="Glyco_trans_1"/>
</dbReference>